<feature type="compositionally biased region" description="Basic residues" evidence="3">
    <location>
        <begin position="644"/>
        <end position="653"/>
    </location>
</feature>
<sequence>MYAQGNQNPQPGQGPQKPMSSPYQQCLPGPPPIPQFQQGASSFTFFPHGPAAPCQIPPGGRLPSTGQFYPYPPLHVHACTSLPLYLTAQQNSQHSSHLPTQNSLNMPQSVLPPISTSHLEVSQTQPPSRPLPPPPPPPPPQSQGQLFYRASVNPPLQRPGLQHLSLHPPVPATSFFTSAPFGSFIHSTSINHHTAPLPPPPPPPPPPPSLPLPPPPSSPLPTQPSPPPSTSIAISSSKPTQNDSNLPCNFDNDGSKLSASVSMDKAVTPSQVNLNLIAGDDSLNKGGGNACNAGFMVLDKLSLQEGLTVDVSSPPRKPTDENVTERIKALCLCIAKNGPDYEDVVRKNEHSNPEYAFLYVGEPGSENAVAHDFFQWMKKKSILTCKLDEQQYDSSLRPSESVPSEQHFPLVIAAASPSPSDSDMEMEDDITQIEDQGVNHSSKGLNSQCDINNNMLSVEEQLYFHPVQISTDDNANKDILSEKESAVGSSRLVKEADGFRMQLLPNSGMSHEFKAFSLCNSDPEVIANADQMAFGASVSKINSVKSTEPTKQPLNTSLEKSNTSSHLAKSDCPFRLIQDYASDDNSENVEVGSSADSDKLQKESRLENENMTLGSQHKLDKFGRLIRDGSSDSGSDDSCDIGRYRRGKPRSRNQSHSPLDRRRRSPQRRKKKRSLSRSWSPRSRRSRSRSPRNRRSRSRSPRNRRSRSRSPRNRRSRSRSPRNRRSRSRSPSFQHTDEFSGEKKRRVKGQMPFCFDFRRGKCYRGVSCRYLHHDSGKSYESRWQRSKQYLELPHTSRTNNAHEEIKQSSEKREDSGDGGVHYQDIQSNEYHMVEPDRSRDIPTSLFETHLLEKEQEGPNLAGHENCQEAAAESQHLSTIDSSSVGNMDTLKSCADASQKVPTFSGPLDPVCQNANSQPQQSDNSSMADSLPCKTSTSSLNRLPESDVQPHATELHNHACHISSPSVLFSHGKDDPHMKEQQTSSSMFQSSGESFPSHMLPTQESYFALQPNSSFTSLPPPPPPPPPPSLDSTVTPSVSSHFRQSYFPPRNLFGSQIIPRPYLTDLPACSQSDGFQQRAYPPIQDVNQSILQSSLPMCNLPGPPSMSRDDGLTQPPMHNVITSNSSSQSNIHPHTMPCSQQLLGNKMQPFSSHSLPPGGVSYSSSYIHPYAQQQPPHSSHHPTMDGFYNLGGRMNSSLKVPPNIGDTSSYQVDIGGSSSSIPNPNASTFIQPMNTKHNSDILRQEKDIAYNKTPFSLAHDPVHGIGSQQATLSPDSSRVFGQNFLRTGGDQYDPLFDSIEPSSSLSRKNSCIQKLEVTGDSDIILGLSGSNKSLNVGGNDQRKDAAAAASVASAGNEEFGETADGEVGAVESGSPSNPVEVNMATSEIEIDQIKSPGKSKKSKDSRTMKHFKVALARFVKELLKPSWRQGNMSNEVFKTIVKKTVDKVSGAMKSHHMPKSRAKIDRYIESSQKKLTKLVTGYVNKYVNV</sequence>
<feature type="region of interest" description="Disordered" evidence="3">
    <location>
        <begin position="790"/>
        <end position="822"/>
    </location>
</feature>
<accession>A0ABR2N7S3</accession>
<feature type="compositionally biased region" description="Pro residues" evidence="3">
    <location>
        <begin position="1017"/>
        <end position="1028"/>
    </location>
</feature>
<feature type="compositionally biased region" description="Polar residues" evidence="3">
    <location>
        <begin position="232"/>
        <end position="247"/>
    </location>
</feature>
<dbReference type="EMBL" id="JBBPBN010000224">
    <property type="protein sequence ID" value="KAK8972206.1"/>
    <property type="molecule type" value="Genomic_DNA"/>
</dbReference>
<reference evidence="5 6" key="1">
    <citation type="journal article" date="2024" name="G3 (Bethesda)">
        <title>Genome assembly of Hibiscus sabdariffa L. provides insights into metabolisms of medicinal natural products.</title>
        <authorList>
            <person name="Kim T."/>
        </authorList>
    </citation>
    <scope>NUCLEOTIDE SEQUENCE [LARGE SCALE GENOMIC DNA]</scope>
    <source>
        <strain evidence="5">TK-2024</strain>
        <tissue evidence="5">Old leaves</tissue>
    </source>
</reference>
<feature type="compositionally biased region" description="Pro residues" evidence="3">
    <location>
        <begin position="127"/>
        <end position="141"/>
    </location>
</feature>
<name>A0ABR2N7S3_9ROSI</name>
<feature type="compositionally biased region" description="Low complexity" evidence="3">
    <location>
        <begin position="1"/>
        <end position="27"/>
    </location>
</feature>
<feature type="domain" description="C3H1-type" evidence="4">
    <location>
        <begin position="748"/>
        <end position="775"/>
    </location>
</feature>
<feature type="region of interest" description="Disordered" evidence="3">
    <location>
        <begin position="93"/>
        <end position="112"/>
    </location>
</feature>
<dbReference type="SUPFAM" id="SSF109905">
    <property type="entry name" value="Surp module (SWAP domain)"/>
    <property type="match status" value="1"/>
</dbReference>
<dbReference type="Pfam" id="PF01805">
    <property type="entry name" value="Surp"/>
    <property type="match status" value="1"/>
</dbReference>
<feature type="region of interest" description="Disordered" evidence="3">
    <location>
        <begin position="584"/>
        <end position="746"/>
    </location>
</feature>
<evidence type="ECO:0000313" key="6">
    <source>
        <dbReference type="Proteomes" id="UP001396334"/>
    </source>
</evidence>
<organism evidence="5 6">
    <name type="scientific">Hibiscus sabdariffa</name>
    <name type="common">roselle</name>
    <dbReference type="NCBI Taxonomy" id="183260"/>
    <lineage>
        <taxon>Eukaryota</taxon>
        <taxon>Viridiplantae</taxon>
        <taxon>Streptophyta</taxon>
        <taxon>Embryophyta</taxon>
        <taxon>Tracheophyta</taxon>
        <taxon>Spermatophyta</taxon>
        <taxon>Magnoliopsida</taxon>
        <taxon>eudicotyledons</taxon>
        <taxon>Gunneridae</taxon>
        <taxon>Pentapetalae</taxon>
        <taxon>rosids</taxon>
        <taxon>malvids</taxon>
        <taxon>Malvales</taxon>
        <taxon>Malvaceae</taxon>
        <taxon>Malvoideae</taxon>
        <taxon>Hibiscus</taxon>
    </lineage>
</organism>
<feature type="region of interest" description="Disordered" evidence="3">
    <location>
        <begin position="965"/>
        <end position="994"/>
    </location>
</feature>
<dbReference type="PANTHER" id="PTHR36886">
    <property type="entry name" value="PROTEIN FRIGIDA-ESSENTIAL 1"/>
    <property type="match status" value="1"/>
</dbReference>
<evidence type="ECO:0000259" key="4">
    <source>
        <dbReference type="PROSITE" id="PS50103"/>
    </source>
</evidence>
<feature type="compositionally biased region" description="Pro residues" evidence="3">
    <location>
        <begin position="196"/>
        <end position="229"/>
    </location>
</feature>
<dbReference type="InterPro" id="IPR000571">
    <property type="entry name" value="Znf_CCCH"/>
</dbReference>
<feature type="zinc finger region" description="C3H1-type" evidence="2">
    <location>
        <begin position="748"/>
        <end position="775"/>
    </location>
</feature>
<feature type="region of interest" description="Disordered" evidence="3">
    <location>
        <begin position="1010"/>
        <end position="1040"/>
    </location>
</feature>
<dbReference type="InterPro" id="IPR052650">
    <property type="entry name" value="Zinc_finger_CCCH"/>
</dbReference>
<dbReference type="Gene3D" id="3.30.1370.210">
    <property type="match status" value="1"/>
</dbReference>
<feature type="compositionally biased region" description="Basic and acidic residues" evidence="3">
    <location>
        <begin position="800"/>
        <end position="815"/>
    </location>
</feature>
<dbReference type="SUPFAM" id="SSF101447">
    <property type="entry name" value="Formin homology 2 domain (FH2 domain)"/>
    <property type="match status" value="1"/>
</dbReference>
<keyword evidence="1" id="KW-0507">mRNA processing</keyword>
<keyword evidence="2" id="KW-0479">Metal-binding</keyword>
<comment type="caution">
    <text evidence="5">The sequence shown here is derived from an EMBL/GenBank/DDBJ whole genome shotgun (WGS) entry which is preliminary data.</text>
</comment>
<feature type="region of interest" description="Disordered" evidence="3">
    <location>
        <begin position="117"/>
        <end position="146"/>
    </location>
</feature>
<feature type="compositionally biased region" description="Basic and acidic residues" evidence="3">
    <location>
        <begin position="617"/>
        <end position="630"/>
    </location>
</feature>
<feature type="region of interest" description="Disordered" evidence="3">
    <location>
        <begin position="187"/>
        <end position="253"/>
    </location>
</feature>
<dbReference type="Gene3D" id="1.10.10.790">
    <property type="entry name" value="Surp module"/>
    <property type="match status" value="1"/>
</dbReference>
<feature type="compositionally biased region" description="Low complexity" evidence="3">
    <location>
        <begin position="1029"/>
        <end position="1039"/>
    </location>
</feature>
<proteinExistence type="predicted"/>
<evidence type="ECO:0000256" key="2">
    <source>
        <dbReference type="PROSITE-ProRule" id="PRU00723"/>
    </source>
</evidence>
<evidence type="ECO:0000256" key="3">
    <source>
        <dbReference type="SAM" id="MobiDB-lite"/>
    </source>
</evidence>
<evidence type="ECO:0000256" key="1">
    <source>
        <dbReference type="ARBA" id="ARBA00022664"/>
    </source>
</evidence>
<dbReference type="Proteomes" id="UP001396334">
    <property type="component" value="Unassembled WGS sequence"/>
</dbReference>
<feature type="region of interest" description="Disordered" evidence="3">
    <location>
        <begin position="904"/>
        <end position="943"/>
    </location>
</feature>
<keyword evidence="2" id="KW-0863">Zinc-finger</keyword>
<dbReference type="InterPro" id="IPR035967">
    <property type="entry name" value="SWAP/Surp_sf"/>
</dbReference>
<keyword evidence="2" id="KW-0862">Zinc</keyword>
<feature type="compositionally biased region" description="Basic residues" evidence="3">
    <location>
        <begin position="682"/>
        <end position="728"/>
    </location>
</feature>
<feature type="compositionally biased region" description="Low complexity" evidence="3">
    <location>
        <begin position="983"/>
        <end position="994"/>
    </location>
</feature>
<feature type="compositionally biased region" description="Polar residues" evidence="3">
    <location>
        <begin position="912"/>
        <end position="940"/>
    </location>
</feature>
<feature type="region of interest" description="Disordered" evidence="3">
    <location>
        <begin position="543"/>
        <end position="566"/>
    </location>
</feature>
<feature type="compositionally biased region" description="Basic residues" evidence="3">
    <location>
        <begin position="661"/>
        <end position="675"/>
    </location>
</feature>
<dbReference type="InterPro" id="IPR000061">
    <property type="entry name" value="Surp"/>
</dbReference>
<keyword evidence="6" id="KW-1185">Reference proteome</keyword>
<dbReference type="PANTHER" id="PTHR36886:SF7">
    <property type="entry name" value="EXPRESSED PROTEIN"/>
    <property type="match status" value="1"/>
</dbReference>
<feature type="region of interest" description="Disordered" evidence="3">
    <location>
        <begin position="1"/>
        <end position="59"/>
    </location>
</feature>
<protein>
    <recommendedName>
        <fullName evidence="4">C3H1-type domain-containing protein</fullName>
    </recommendedName>
</protein>
<feature type="compositionally biased region" description="Basic and acidic residues" evidence="3">
    <location>
        <begin position="596"/>
        <end position="608"/>
    </location>
</feature>
<gene>
    <name evidence="5" type="ORF">V6N11_024291</name>
</gene>
<feature type="compositionally biased region" description="Basic and acidic residues" evidence="3">
    <location>
        <begin position="970"/>
        <end position="979"/>
    </location>
</feature>
<evidence type="ECO:0000313" key="5">
    <source>
        <dbReference type="EMBL" id="KAK8972206.1"/>
    </source>
</evidence>
<dbReference type="PROSITE" id="PS50103">
    <property type="entry name" value="ZF_C3H1"/>
    <property type="match status" value="1"/>
</dbReference>